<dbReference type="Pfam" id="PF05117">
    <property type="entry name" value="DUF695"/>
    <property type="match status" value="1"/>
</dbReference>
<accession>A0A931J7L3</accession>
<evidence type="ECO:0000313" key="3">
    <source>
        <dbReference type="EMBL" id="MBH9579745.1"/>
    </source>
</evidence>
<evidence type="ECO:0000259" key="2">
    <source>
        <dbReference type="Pfam" id="PF05117"/>
    </source>
</evidence>
<name>A0A931J7L3_9BURK</name>
<dbReference type="AlphaFoldDB" id="A0A931J7L3"/>
<keyword evidence="1" id="KW-0732">Signal</keyword>
<dbReference type="RefSeq" id="WP_198113681.1">
    <property type="nucleotide sequence ID" value="NZ_JAEDAK010000036.1"/>
</dbReference>
<reference evidence="3" key="1">
    <citation type="submission" date="2020-12" db="EMBL/GenBank/DDBJ databases">
        <title>The genome sequence of Inhella sp. 1Y17.</title>
        <authorList>
            <person name="Liu Y."/>
        </authorList>
    </citation>
    <scope>NUCLEOTIDE SEQUENCE</scope>
    <source>
        <strain evidence="3">1Y17</strain>
    </source>
</reference>
<dbReference type="EMBL" id="JAEDAK010000036">
    <property type="protein sequence ID" value="MBH9579745.1"/>
    <property type="molecule type" value="Genomic_DNA"/>
</dbReference>
<dbReference type="Proteomes" id="UP000613266">
    <property type="component" value="Unassembled WGS sequence"/>
</dbReference>
<gene>
    <name evidence="3" type="ORF">I7X39_22890</name>
</gene>
<dbReference type="InterPro" id="IPR016097">
    <property type="entry name" value="DUF695"/>
</dbReference>
<sequence length="161" mass="18305">MNHTLVALSLAVMVSLAHAEEPEKAWSLVTSKQESTGRAIIFRYLSEFPAGFSRAAYPDRVILVWRYQSSSGMPEQRERQRMDLLEDFLGPAVEANSKAKLVLVSTGENLREWIYYAKSEDEFIAKLNIALRGQPAFPIEIHAAPDPTWTSYEDFRRGVKQ</sequence>
<evidence type="ECO:0000256" key="1">
    <source>
        <dbReference type="SAM" id="SignalP"/>
    </source>
</evidence>
<protein>
    <submittedName>
        <fullName evidence="3">DUF695 domain-containing protein</fullName>
    </submittedName>
</protein>
<evidence type="ECO:0000313" key="4">
    <source>
        <dbReference type="Proteomes" id="UP000613266"/>
    </source>
</evidence>
<organism evidence="3 4">
    <name type="scientific">Inhella proteolytica</name>
    <dbReference type="NCBI Taxonomy" id="2795029"/>
    <lineage>
        <taxon>Bacteria</taxon>
        <taxon>Pseudomonadati</taxon>
        <taxon>Pseudomonadota</taxon>
        <taxon>Betaproteobacteria</taxon>
        <taxon>Burkholderiales</taxon>
        <taxon>Sphaerotilaceae</taxon>
        <taxon>Inhella</taxon>
    </lineage>
</organism>
<proteinExistence type="predicted"/>
<comment type="caution">
    <text evidence="3">The sequence shown here is derived from an EMBL/GenBank/DDBJ whole genome shotgun (WGS) entry which is preliminary data.</text>
</comment>
<feature type="signal peptide" evidence="1">
    <location>
        <begin position="1"/>
        <end position="19"/>
    </location>
</feature>
<feature type="domain" description="DUF695" evidence="2">
    <location>
        <begin position="37"/>
        <end position="155"/>
    </location>
</feature>
<feature type="chain" id="PRO_5036975842" evidence="1">
    <location>
        <begin position="20"/>
        <end position="161"/>
    </location>
</feature>
<keyword evidence="4" id="KW-1185">Reference proteome</keyword>